<dbReference type="OrthoDB" id="3687641at2759"/>
<dbReference type="Proteomes" id="UP000781932">
    <property type="component" value="Unassembled WGS sequence"/>
</dbReference>
<dbReference type="AlphaFoldDB" id="A0A9P6LH43"/>
<keyword evidence="2" id="KW-0472">Membrane</keyword>
<dbReference type="RefSeq" id="XP_038742609.1">
    <property type="nucleotide sequence ID" value="XM_038892026.1"/>
</dbReference>
<dbReference type="EMBL" id="JAATWM020000033">
    <property type="protein sequence ID" value="KAF9873148.1"/>
    <property type="molecule type" value="Genomic_DNA"/>
</dbReference>
<comment type="caution">
    <text evidence="3">The sequence shown here is derived from an EMBL/GenBank/DDBJ whole genome shotgun (WGS) entry which is preliminary data.</text>
</comment>
<evidence type="ECO:0000313" key="4">
    <source>
        <dbReference type="Proteomes" id="UP000781932"/>
    </source>
</evidence>
<keyword evidence="4" id="KW-1185">Reference proteome</keyword>
<evidence type="ECO:0000256" key="1">
    <source>
        <dbReference type="ARBA" id="ARBA00035112"/>
    </source>
</evidence>
<evidence type="ECO:0008006" key="5">
    <source>
        <dbReference type="Google" id="ProtNLM"/>
    </source>
</evidence>
<evidence type="ECO:0000313" key="3">
    <source>
        <dbReference type="EMBL" id="KAF9873148.1"/>
    </source>
</evidence>
<gene>
    <name evidence="3" type="ORF">CkaCkLH20_09311</name>
</gene>
<organism evidence="3 4">
    <name type="scientific">Colletotrichum karsti</name>
    <dbReference type="NCBI Taxonomy" id="1095194"/>
    <lineage>
        <taxon>Eukaryota</taxon>
        <taxon>Fungi</taxon>
        <taxon>Dikarya</taxon>
        <taxon>Ascomycota</taxon>
        <taxon>Pezizomycotina</taxon>
        <taxon>Sordariomycetes</taxon>
        <taxon>Hypocreomycetidae</taxon>
        <taxon>Glomerellales</taxon>
        <taxon>Glomerellaceae</taxon>
        <taxon>Colletotrichum</taxon>
        <taxon>Colletotrichum boninense species complex</taxon>
    </lineage>
</organism>
<keyword evidence="2" id="KW-0812">Transmembrane</keyword>
<protein>
    <recommendedName>
        <fullName evidence="5">Cyclochlorotine biosynthesis protein O</fullName>
    </recommendedName>
</protein>
<keyword evidence="2" id="KW-1133">Transmembrane helix</keyword>
<dbReference type="GO" id="GO:0043386">
    <property type="term" value="P:mycotoxin biosynthetic process"/>
    <property type="evidence" value="ECO:0007669"/>
    <property type="project" value="InterPro"/>
</dbReference>
<dbReference type="GeneID" id="62165100"/>
<feature type="transmembrane region" description="Helical" evidence="2">
    <location>
        <begin position="45"/>
        <end position="68"/>
    </location>
</feature>
<evidence type="ECO:0000256" key="2">
    <source>
        <dbReference type="SAM" id="Phobius"/>
    </source>
</evidence>
<reference evidence="3" key="1">
    <citation type="submission" date="2020-03" db="EMBL/GenBank/DDBJ databases">
        <authorList>
            <person name="He L."/>
        </authorList>
    </citation>
    <scope>NUCLEOTIDE SEQUENCE</scope>
    <source>
        <strain evidence="3">CkLH20</strain>
    </source>
</reference>
<proteinExistence type="inferred from homology"/>
<comment type="similarity">
    <text evidence="1">Belongs to the ustYa family.</text>
</comment>
<accession>A0A9P6LH43</accession>
<dbReference type="InterPro" id="IPR021765">
    <property type="entry name" value="UstYa-like"/>
</dbReference>
<dbReference type="PANTHER" id="PTHR33365">
    <property type="entry name" value="YALI0B05434P"/>
    <property type="match status" value="1"/>
</dbReference>
<dbReference type="Pfam" id="PF11807">
    <property type="entry name" value="UstYa"/>
    <property type="match status" value="1"/>
</dbReference>
<sequence>MMLSNMFLPTHKYVPLNKRCTCGSEDDDAESLQIYSKGHYKTTKAILKICIATHVMMIAVGAVLWVAWHRQPLNQRLKDVSFYSPLLDRIEIPLTVRFDEPQVISGGSGDMTWGSYPNTEIDEMWEGLASEATIPVTEAEIIALRKDPSVAVMLPEEYHLGNEKTYLAHALIFHRLHCLDYIRKAVYKEYYYKNGTESVPMHAEHIAHCLAMILDHLTCAGDPGVYVYQWYEHTEIPLPDANTWGKCWDFESFRQKFDNIALKKVNPFSMSKPLGAKTVKEHNNLQEIIYRTRNSPSKHNI</sequence>
<name>A0A9P6LH43_9PEZI</name>
<dbReference type="PANTHER" id="PTHR33365:SF14">
    <property type="entry name" value="TAT PATHWAY SIGNAL SEQUENCE"/>
    <property type="match status" value="1"/>
</dbReference>
<reference evidence="3" key="2">
    <citation type="submission" date="2020-11" db="EMBL/GenBank/DDBJ databases">
        <title>Whole genome sequencing of Colletotrichum sp.</title>
        <authorList>
            <person name="Li H."/>
        </authorList>
    </citation>
    <scope>NUCLEOTIDE SEQUENCE</scope>
    <source>
        <strain evidence="3">CkLH20</strain>
    </source>
</reference>